<dbReference type="AlphaFoldDB" id="A0A7X3MEW9"/>
<proteinExistence type="predicted"/>
<protein>
    <submittedName>
        <fullName evidence="1">Uncharacterized protein</fullName>
    </submittedName>
</protein>
<dbReference type="Proteomes" id="UP000460412">
    <property type="component" value="Unassembled WGS sequence"/>
</dbReference>
<sequence>MESIELTPTDRQLLLYDIFKGSRQVELADITSRLPIGRKMIQRDMKTLRDAGLLEASYSAKEKAYIVKRVEPRSLPESAAGHKGRKYLHLSKLNRIARLMNELYTDRSSNYWDDGDAYYSCKDCYYELFPNANERMRQRDFAQLNRIGYFVHYDNFFRRYKMWENTNLREDFGVYLENGKLMRNMDWRYNCF</sequence>
<dbReference type="EMBL" id="WUQX01000001">
    <property type="protein sequence ID" value="MXP75123.1"/>
    <property type="molecule type" value="Genomic_DNA"/>
</dbReference>
<dbReference type="RefSeq" id="WP_159750432.1">
    <property type="nucleotide sequence ID" value="NZ_WUQX01000001.1"/>
</dbReference>
<comment type="caution">
    <text evidence="1">The sequence shown here is derived from an EMBL/GenBank/DDBJ whole genome shotgun (WGS) entry which is preliminary data.</text>
</comment>
<dbReference type="SUPFAM" id="SSF46785">
    <property type="entry name" value="Winged helix' DNA-binding domain"/>
    <property type="match status" value="1"/>
</dbReference>
<evidence type="ECO:0000313" key="2">
    <source>
        <dbReference type="Proteomes" id="UP000460412"/>
    </source>
</evidence>
<reference evidence="1 2" key="1">
    <citation type="submission" date="2019-12" db="EMBL/GenBank/DDBJ databases">
        <title>Sporaefaciens musculi gen. nov., sp. nov., a novel bacterium isolated from the caecum of an obese mouse.</title>
        <authorList>
            <person name="Rasmussen T.S."/>
            <person name="Streidl T."/>
            <person name="Hitch T.C.A."/>
            <person name="Wortmann E."/>
            <person name="Deptula P."/>
            <person name="Hansen M."/>
            <person name="Nielsen D.S."/>
            <person name="Clavel T."/>
            <person name="Vogensen F.K."/>
        </authorList>
    </citation>
    <scope>NUCLEOTIDE SEQUENCE [LARGE SCALE GENOMIC DNA]</scope>
    <source>
        <strain evidence="1 2">WCA-9-b2</strain>
    </source>
</reference>
<evidence type="ECO:0000313" key="1">
    <source>
        <dbReference type="EMBL" id="MXP75123.1"/>
    </source>
</evidence>
<accession>A0A7X3MEW9</accession>
<gene>
    <name evidence="1" type="ORF">GN277_06930</name>
</gene>
<keyword evidence="2" id="KW-1185">Reference proteome</keyword>
<name>A0A7X3MEW9_9FIRM</name>
<dbReference type="InterPro" id="IPR036390">
    <property type="entry name" value="WH_DNA-bd_sf"/>
</dbReference>
<organism evidence="1 2">
    <name type="scientific">Sporofaciens musculi</name>
    <dbReference type="NCBI Taxonomy" id="2681861"/>
    <lineage>
        <taxon>Bacteria</taxon>
        <taxon>Bacillati</taxon>
        <taxon>Bacillota</taxon>
        <taxon>Clostridia</taxon>
        <taxon>Lachnospirales</taxon>
        <taxon>Lachnospiraceae</taxon>
        <taxon>Sporofaciens</taxon>
    </lineage>
</organism>